<evidence type="ECO:0000313" key="1">
    <source>
        <dbReference type="EMBL" id="NKY04871.1"/>
    </source>
</evidence>
<proteinExistence type="predicted"/>
<dbReference type="RefSeq" id="WP_006373261.1">
    <property type="nucleotide sequence ID" value="NZ_JAAXPC010000024.1"/>
</dbReference>
<dbReference type="SUPFAM" id="SSF55144">
    <property type="entry name" value="LigT-like"/>
    <property type="match status" value="1"/>
</dbReference>
<dbReference type="Proteomes" id="UP000563898">
    <property type="component" value="Unassembled WGS sequence"/>
</dbReference>
<organism evidence="1 2">
    <name type="scientific">Gordonia polyisoprenivorans</name>
    <dbReference type="NCBI Taxonomy" id="84595"/>
    <lineage>
        <taxon>Bacteria</taxon>
        <taxon>Bacillati</taxon>
        <taxon>Actinomycetota</taxon>
        <taxon>Actinomycetes</taxon>
        <taxon>Mycobacteriales</taxon>
        <taxon>Gordoniaceae</taxon>
        <taxon>Gordonia</taxon>
    </lineage>
</organism>
<dbReference type="Gene3D" id="3.90.1140.10">
    <property type="entry name" value="Cyclic phosphodiesterase"/>
    <property type="match status" value="1"/>
</dbReference>
<evidence type="ECO:0000313" key="2">
    <source>
        <dbReference type="Proteomes" id="UP000563898"/>
    </source>
</evidence>
<sequence length="186" mass="19804">MAHSVELLLDDACDQHIRQQWAALGDAGLPSAADIRSATNRPHITAIAATRISPEIDAALGTVAMRLPIRVTLGDVVVFGHGVRRVLARLIVPSSELLSVHASIVRAGAVHTADRHGQESLFAHTRPGSWTAHVTVARRIGPDEIGRALETLDSVQSADTDSATITAVRRWDGDAKVDHVIAGRSC</sequence>
<protein>
    <submittedName>
        <fullName evidence="1">2'-5' RNA ligase family protein</fullName>
    </submittedName>
</protein>
<dbReference type="Pfam" id="PF13563">
    <property type="entry name" value="2_5_RNA_ligase2"/>
    <property type="match status" value="1"/>
</dbReference>
<dbReference type="EMBL" id="JAAXPC010000024">
    <property type="protein sequence ID" value="NKY04871.1"/>
    <property type="molecule type" value="Genomic_DNA"/>
</dbReference>
<dbReference type="GO" id="GO:0016874">
    <property type="term" value="F:ligase activity"/>
    <property type="evidence" value="ECO:0007669"/>
    <property type="project" value="UniProtKB-KW"/>
</dbReference>
<keyword evidence="1" id="KW-0436">Ligase</keyword>
<gene>
    <name evidence="1" type="ORF">HGA05_25240</name>
</gene>
<reference evidence="1 2" key="1">
    <citation type="submission" date="2020-04" db="EMBL/GenBank/DDBJ databases">
        <title>MicrobeNet Type strains.</title>
        <authorList>
            <person name="Nicholson A.C."/>
        </authorList>
    </citation>
    <scope>NUCLEOTIDE SEQUENCE [LARGE SCALE GENOMIC DNA]</scope>
    <source>
        <strain evidence="1 2">ATCC BAA-14</strain>
    </source>
</reference>
<accession>A0A846WWP6</accession>
<comment type="caution">
    <text evidence="1">The sequence shown here is derived from an EMBL/GenBank/DDBJ whole genome shotgun (WGS) entry which is preliminary data.</text>
</comment>
<dbReference type="InterPro" id="IPR009097">
    <property type="entry name" value="Cyclic_Pdiesterase"/>
</dbReference>
<name>A0A846WWP6_9ACTN</name>
<dbReference type="AlphaFoldDB" id="A0A846WWP6"/>